<dbReference type="AlphaFoldDB" id="A0A0G1CGX4"/>
<evidence type="ECO:0000313" key="7">
    <source>
        <dbReference type="Proteomes" id="UP000034543"/>
    </source>
</evidence>
<dbReference type="NCBIfam" id="TIGR00061">
    <property type="entry name" value="L21"/>
    <property type="match status" value="1"/>
</dbReference>
<keyword evidence="4 5" id="KW-0699">rRNA-binding</keyword>
<evidence type="ECO:0000256" key="3">
    <source>
        <dbReference type="ARBA" id="ARBA00023274"/>
    </source>
</evidence>
<name>A0A0G1CGX4_9BACT</name>
<dbReference type="PANTHER" id="PTHR21349:SF0">
    <property type="entry name" value="LARGE RIBOSOMAL SUBUNIT PROTEIN BL21M"/>
    <property type="match status" value="1"/>
</dbReference>
<dbReference type="GO" id="GO:0005840">
    <property type="term" value="C:ribosome"/>
    <property type="evidence" value="ECO:0007669"/>
    <property type="project" value="UniProtKB-KW"/>
</dbReference>
<keyword evidence="3 4" id="KW-0687">Ribonucleoprotein</keyword>
<dbReference type="GO" id="GO:0006412">
    <property type="term" value="P:translation"/>
    <property type="evidence" value="ECO:0007669"/>
    <property type="project" value="UniProtKB-UniRule"/>
</dbReference>
<dbReference type="PANTHER" id="PTHR21349">
    <property type="entry name" value="50S RIBOSOMAL PROTEIN L21"/>
    <property type="match status" value="1"/>
</dbReference>
<reference evidence="6 7" key="1">
    <citation type="journal article" date="2015" name="Nature">
        <title>rRNA introns, odd ribosomes, and small enigmatic genomes across a large radiation of phyla.</title>
        <authorList>
            <person name="Brown C.T."/>
            <person name="Hug L.A."/>
            <person name="Thomas B.C."/>
            <person name="Sharon I."/>
            <person name="Castelle C.J."/>
            <person name="Singh A."/>
            <person name="Wilkins M.J."/>
            <person name="Williams K.H."/>
            <person name="Banfield J.F."/>
        </authorList>
    </citation>
    <scope>NUCLEOTIDE SEQUENCE [LARGE SCALE GENOMIC DNA]</scope>
</reference>
<evidence type="ECO:0000256" key="2">
    <source>
        <dbReference type="ARBA" id="ARBA00022980"/>
    </source>
</evidence>
<comment type="function">
    <text evidence="4 5">This protein binds to 23S rRNA in the presence of protein L20.</text>
</comment>
<evidence type="ECO:0000256" key="1">
    <source>
        <dbReference type="ARBA" id="ARBA00008563"/>
    </source>
</evidence>
<dbReference type="InterPro" id="IPR028909">
    <property type="entry name" value="bL21-like"/>
</dbReference>
<organism evidence="6 7">
    <name type="scientific">Candidatus Gottesmanbacteria bacterium GW2011_GWA1_43_11</name>
    <dbReference type="NCBI Taxonomy" id="1618436"/>
    <lineage>
        <taxon>Bacteria</taxon>
        <taxon>Candidatus Gottesmaniibacteriota</taxon>
    </lineage>
</organism>
<comment type="similarity">
    <text evidence="1 4 5">Belongs to the bacterial ribosomal protein bL21 family.</text>
</comment>
<dbReference type="InterPro" id="IPR001787">
    <property type="entry name" value="Ribosomal_bL21"/>
</dbReference>
<dbReference type="EMBL" id="LCFB01000011">
    <property type="protein sequence ID" value="KKS85065.1"/>
    <property type="molecule type" value="Genomic_DNA"/>
</dbReference>
<comment type="caution">
    <text evidence="6">The sequence shown here is derived from an EMBL/GenBank/DDBJ whole genome shotgun (WGS) entry which is preliminary data.</text>
</comment>
<dbReference type="GO" id="GO:0003735">
    <property type="term" value="F:structural constituent of ribosome"/>
    <property type="evidence" value="ECO:0007669"/>
    <property type="project" value="InterPro"/>
</dbReference>
<dbReference type="STRING" id="1618436.UV59_C0011G0021"/>
<dbReference type="GO" id="GO:0005737">
    <property type="term" value="C:cytoplasm"/>
    <property type="evidence" value="ECO:0007669"/>
    <property type="project" value="UniProtKB-ARBA"/>
</dbReference>
<dbReference type="Pfam" id="PF00829">
    <property type="entry name" value="Ribosomal_L21p"/>
    <property type="match status" value="1"/>
</dbReference>
<keyword evidence="4 5" id="KW-0694">RNA-binding</keyword>
<dbReference type="HAMAP" id="MF_01363">
    <property type="entry name" value="Ribosomal_bL21"/>
    <property type="match status" value="1"/>
</dbReference>
<evidence type="ECO:0000256" key="4">
    <source>
        <dbReference type="HAMAP-Rule" id="MF_01363"/>
    </source>
</evidence>
<dbReference type="SUPFAM" id="SSF141091">
    <property type="entry name" value="L21p-like"/>
    <property type="match status" value="1"/>
</dbReference>
<evidence type="ECO:0000313" key="6">
    <source>
        <dbReference type="EMBL" id="KKS85065.1"/>
    </source>
</evidence>
<gene>
    <name evidence="4" type="primary">rplU</name>
    <name evidence="6" type="ORF">UV59_C0011G0021</name>
</gene>
<protein>
    <recommendedName>
        <fullName evidence="4">Large ribosomal subunit protein bL21</fullName>
    </recommendedName>
</protein>
<dbReference type="InterPro" id="IPR036164">
    <property type="entry name" value="bL21-like_sf"/>
</dbReference>
<evidence type="ECO:0000256" key="5">
    <source>
        <dbReference type="RuleBase" id="RU000562"/>
    </source>
</evidence>
<sequence>MYAVIKLGGHQYRVASGDKVVVDRLSGAVGDTMTVPALLVAEGKEVTLGTVASQTPVTVKIVSHGQGEKVHVRRFRAKSRTRRHTGFRSQLTEITVEAIGTLKATAVKKAPKAAKPVPANA</sequence>
<proteinExistence type="inferred from homology"/>
<dbReference type="Proteomes" id="UP000034543">
    <property type="component" value="Unassembled WGS sequence"/>
</dbReference>
<dbReference type="GO" id="GO:0019843">
    <property type="term" value="F:rRNA binding"/>
    <property type="evidence" value="ECO:0007669"/>
    <property type="project" value="UniProtKB-UniRule"/>
</dbReference>
<comment type="subunit">
    <text evidence="4">Part of the 50S ribosomal subunit. Contacts protein L20.</text>
</comment>
<accession>A0A0G1CGX4</accession>
<keyword evidence="2 4" id="KW-0689">Ribosomal protein</keyword>
<dbReference type="GO" id="GO:1990904">
    <property type="term" value="C:ribonucleoprotein complex"/>
    <property type="evidence" value="ECO:0007669"/>
    <property type="project" value="UniProtKB-KW"/>
</dbReference>